<comment type="caution">
    <text evidence="2">The sequence shown here is derived from an EMBL/GenBank/DDBJ whole genome shotgun (WGS) entry which is preliminary data.</text>
</comment>
<dbReference type="OrthoDB" id="4203328at2"/>
<protein>
    <recommendedName>
        <fullName evidence="1">SnoaL-like domain-containing protein</fullName>
    </recommendedName>
</protein>
<dbReference type="InterPro" id="IPR037401">
    <property type="entry name" value="SnoaL-like"/>
</dbReference>
<reference evidence="3" key="1">
    <citation type="submission" date="2018-12" db="EMBL/GenBank/DDBJ databases">
        <title>Tengunoibacter tsumagoiensis gen. nov., sp. nov., Dictyobacter kobayashii sp. nov., D. alpinus sp. nov., and D. joshuensis sp. nov. and description of Dictyobacteraceae fam. nov. within the order Ktedonobacterales isolated from Tengu-no-mugimeshi.</title>
        <authorList>
            <person name="Wang C.M."/>
            <person name="Zheng Y."/>
            <person name="Sakai Y."/>
            <person name="Toyoda A."/>
            <person name="Minakuchi Y."/>
            <person name="Abe K."/>
            <person name="Yokota A."/>
            <person name="Yabe S."/>
        </authorList>
    </citation>
    <scope>NUCLEOTIDE SEQUENCE [LARGE SCALE GENOMIC DNA]</scope>
    <source>
        <strain evidence="3">S-27</strain>
    </source>
</reference>
<keyword evidence="3" id="KW-1185">Reference proteome</keyword>
<dbReference type="AlphaFoldDB" id="A0A401ZJ44"/>
<name>A0A401ZJ44_9CHLR</name>
<evidence type="ECO:0000313" key="3">
    <source>
        <dbReference type="Proteomes" id="UP000287224"/>
    </source>
</evidence>
<dbReference type="EMBL" id="BIFQ01000001">
    <property type="protein sequence ID" value="GCE06863.1"/>
    <property type="molecule type" value="Genomic_DNA"/>
</dbReference>
<organism evidence="2 3">
    <name type="scientific">Dictyobacter aurantiacus</name>
    <dbReference type="NCBI Taxonomy" id="1936993"/>
    <lineage>
        <taxon>Bacteria</taxon>
        <taxon>Bacillati</taxon>
        <taxon>Chloroflexota</taxon>
        <taxon>Ktedonobacteria</taxon>
        <taxon>Ktedonobacterales</taxon>
        <taxon>Dictyobacteraceae</taxon>
        <taxon>Dictyobacter</taxon>
    </lineage>
</organism>
<evidence type="ECO:0000259" key="1">
    <source>
        <dbReference type="Pfam" id="PF12680"/>
    </source>
</evidence>
<dbReference type="Proteomes" id="UP000287224">
    <property type="component" value="Unassembled WGS sequence"/>
</dbReference>
<proteinExistence type="predicted"/>
<dbReference type="Gene3D" id="3.10.450.50">
    <property type="match status" value="1"/>
</dbReference>
<accession>A0A401ZJ44</accession>
<dbReference type="InterPro" id="IPR032710">
    <property type="entry name" value="NTF2-like_dom_sf"/>
</dbReference>
<feature type="domain" description="SnoaL-like" evidence="1">
    <location>
        <begin position="12"/>
        <end position="110"/>
    </location>
</feature>
<evidence type="ECO:0000313" key="2">
    <source>
        <dbReference type="EMBL" id="GCE06863.1"/>
    </source>
</evidence>
<sequence>MNASSFNHLILTYVEGWKAGDRDQILGTLDPACVVIESYGPAYRGTDMVGRWIDSWFAPGNIVNRWDITSFFEGDDFCCFEWTFECTYDGHRSGFEGASIACFNNEKIVYLREYAMTAPRYEWDG</sequence>
<dbReference type="SUPFAM" id="SSF54427">
    <property type="entry name" value="NTF2-like"/>
    <property type="match status" value="1"/>
</dbReference>
<dbReference type="RefSeq" id="WP_126597753.1">
    <property type="nucleotide sequence ID" value="NZ_BIFQ01000001.1"/>
</dbReference>
<dbReference type="Pfam" id="PF12680">
    <property type="entry name" value="SnoaL_2"/>
    <property type="match status" value="1"/>
</dbReference>
<gene>
    <name evidence="2" type="ORF">KDAU_41920</name>
</gene>